<keyword evidence="1" id="KW-0472">Membrane</keyword>
<accession>A0A5J4KDK1</accession>
<reference evidence="2 3" key="1">
    <citation type="submission" date="2019-10" db="EMBL/GenBank/DDBJ databases">
        <title>Dictyobacter vulcani sp. nov., within the class Ktedonobacteria, isolated from soil of volcanic Mt. Zao.</title>
        <authorList>
            <person name="Zheng Y."/>
            <person name="Wang C.M."/>
            <person name="Sakai Y."/>
            <person name="Abe K."/>
            <person name="Yokota A."/>
            <person name="Yabe S."/>
        </authorList>
    </citation>
    <scope>NUCLEOTIDE SEQUENCE [LARGE SCALE GENOMIC DNA]</scope>
    <source>
        <strain evidence="2 3">W12</strain>
    </source>
</reference>
<dbReference type="RefSeq" id="WP_151755115.1">
    <property type="nucleotide sequence ID" value="NZ_BKZW01000001.1"/>
</dbReference>
<feature type="transmembrane region" description="Helical" evidence="1">
    <location>
        <begin position="186"/>
        <end position="209"/>
    </location>
</feature>
<feature type="transmembrane region" description="Helical" evidence="1">
    <location>
        <begin position="497"/>
        <end position="521"/>
    </location>
</feature>
<feature type="transmembrane region" description="Helical" evidence="1">
    <location>
        <begin position="333"/>
        <end position="351"/>
    </location>
</feature>
<proteinExistence type="predicted"/>
<keyword evidence="1" id="KW-1133">Transmembrane helix</keyword>
<feature type="transmembrane region" description="Helical" evidence="1">
    <location>
        <begin position="444"/>
        <end position="470"/>
    </location>
</feature>
<comment type="caution">
    <text evidence="2">The sequence shown here is derived from an EMBL/GenBank/DDBJ whole genome shotgun (WGS) entry which is preliminary data.</text>
</comment>
<feature type="transmembrane region" description="Helical" evidence="1">
    <location>
        <begin position="527"/>
        <end position="547"/>
    </location>
</feature>
<feature type="transmembrane region" description="Helical" evidence="1">
    <location>
        <begin position="413"/>
        <end position="438"/>
    </location>
</feature>
<evidence type="ECO:0000313" key="3">
    <source>
        <dbReference type="Proteomes" id="UP000326912"/>
    </source>
</evidence>
<dbReference type="Proteomes" id="UP000326912">
    <property type="component" value="Unassembled WGS sequence"/>
</dbReference>
<feature type="transmembrane region" description="Helical" evidence="1">
    <location>
        <begin position="114"/>
        <end position="142"/>
    </location>
</feature>
<feature type="transmembrane region" description="Helical" evidence="1">
    <location>
        <begin position="73"/>
        <end position="93"/>
    </location>
</feature>
<dbReference type="AlphaFoldDB" id="A0A5J4KDK1"/>
<evidence type="ECO:0000313" key="2">
    <source>
        <dbReference type="EMBL" id="GER87078.1"/>
    </source>
</evidence>
<keyword evidence="3" id="KW-1185">Reference proteome</keyword>
<feature type="transmembrane region" description="Helical" evidence="1">
    <location>
        <begin position="148"/>
        <end position="174"/>
    </location>
</feature>
<name>A0A5J4KDK1_9CHLR</name>
<gene>
    <name evidence="2" type="ORF">KDW_12400</name>
</gene>
<organism evidence="2 3">
    <name type="scientific">Dictyobacter vulcani</name>
    <dbReference type="NCBI Taxonomy" id="2607529"/>
    <lineage>
        <taxon>Bacteria</taxon>
        <taxon>Bacillati</taxon>
        <taxon>Chloroflexota</taxon>
        <taxon>Ktedonobacteria</taxon>
        <taxon>Ktedonobacterales</taxon>
        <taxon>Dictyobacteraceae</taxon>
        <taxon>Dictyobacter</taxon>
    </lineage>
</organism>
<feature type="transmembrane region" description="Helical" evidence="1">
    <location>
        <begin position="246"/>
        <end position="267"/>
    </location>
</feature>
<dbReference type="EMBL" id="BKZW01000001">
    <property type="protein sequence ID" value="GER87078.1"/>
    <property type="molecule type" value="Genomic_DNA"/>
</dbReference>
<feature type="transmembrane region" description="Helical" evidence="1">
    <location>
        <begin position="37"/>
        <end position="61"/>
    </location>
</feature>
<protein>
    <submittedName>
        <fullName evidence="2">Uncharacterized protein</fullName>
    </submittedName>
</protein>
<feature type="transmembrane region" description="Helical" evidence="1">
    <location>
        <begin position="371"/>
        <end position="392"/>
    </location>
</feature>
<keyword evidence="1" id="KW-0812">Transmembrane</keyword>
<evidence type="ECO:0000256" key="1">
    <source>
        <dbReference type="SAM" id="Phobius"/>
    </source>
</evidence>
<sequence>MISLRNSFHADKIRWLFWLRWKMFTRGFTRGNRASRIIGTIFLGIFVLTIGITVAGGTFAAYRFLPAPANAEVLFLVLTGIFALWLILPLLEFTTNEGLDISKLALFPLTRGELMTSLVISTLLDIPTVGLVIALGAVVVGWATSIPLALMAFVTMLVFYVQLVAASQLILALLQKVLQSRRFRDISVILVVLLSSSGYLCQFAVRGFINVGFYNTMLHAGLSPYLQWLPPGMAARAIQQASVGNWLMSGVWLLALIVISFCFLYFWQMIVERGLTAAESAGSAKTVRRQRVTTTTGASAATGNLITRYLPVQVRAMLNKDLKYFWRDPQIKAIFLQSMVSMVFLVLYLGFTVFSNSGQSSGRILTILGPWAVPVVPLFILFTLYALAYNSLGFERQGITTLFLFPIDPRYILWGKNIAVFLIGLVEVTILILLAAIITHGWLYIGPAFVVGLAGIGIILGIGNITSVFLPQKMRQGRRGFQTTSNMSAEGGCLRGLLSMVAWLTMVVLLIPVGAAVALPIFFHMQWIWLLSLPASLLYGLAFYMIVTNIVAPHILKKAPEIVGTIAKE</sequence>